<accession>A0A975BWF2</accession>
<dbReference type="RefSeq" id="WP_207679980.1">
    <property type="nucleotide sequence ID" value="NZ_CP061800.1"/>
</dbReference>
<dbReference type="AlphaFoldDB" id="A0A975BWF2"/>
<dbReference type="Proteomes" id="UP000663722">
    <property type="component" value="Chromosome"/>
</dbReference>
<organism evidence="1 2">
    <name type="scientific">Desulfonema magnum</name>
    <dbReference type="NCBI Taxonomy" id="45655"/>
    <lineage>
        <taxon>Bacteria</taxon>
        <taxon>Pseudomonadati</taxon>
        <taxon>Thermodesulfobacteriota</taxon>
        <taxon>Desulfobacteria</taxon>
        <taxon>Desulfobacterales</taxon>
        <taxon>Desulfococcaceae</taxon>
        <taxon>Desulfonema</taxon>
    </lineage>
</organism>
<dbReference type="Pfam" id="PF03692">
    <property type="entry name" value="CxxCxxCC"/>
    <property type="match status" value="1"/>
</dbReference>
<name>A0A975BWF2_9BACT</name>
<keyword evidence="2" id="KW-1185">Reference proteome</keyword>
<dbReference type="KEGG" id="dmm:dnm_088360"/>
<protein>
    <submittedName>
        <fullName evidence="1">Zinc- or iron-chelating domain-containing protein</fullName>
    </submittedName>
</protein>
<evidence type="ECO:0000313" key="1">
    <source>
        <dbReference type="EMBL" id="QTA92747.1"/>
    </source>
</evidence>
<dbReference type="EMBL" id="CP061800">
    <property type="protein sequence ID" value="QTA92747.1"/>
    <property type="molecule type" value="Genomic_DNA"/>
</dbReference>
<evidence type="ECO:0000313" key="2">
    <source>
        <dbReference type="Proteomes" id="UP000663722"/>
    </source>
</evidence>
<dbReference type="InterPro" id="IPR005358">
    <property type="entry name" value="Puta_zinc/iron-chelating_dom"/>
</dbReference>
<sequence length="225" mass="25982">MNIDFTPFFKKYEELLGTVEGVFERVKSEYPECVKCEVGCSDCCHALFDLTLIEVLYINHHFNKKFEGKEKAALIEKANRADRNTYKIKRKAYKDFESGKSEDEILVEMAEERVRCPLLNDRDMCDLYEWRPITCRFYGIPTSIGGTGHTCGKSGFVKGEQYPTVHLDIIQNKLYEISDELVKAIESKYTKMADMLVPLSMAILTDYDEEYLGIGSDEDKEKKNE</sequence>
<gene>
    <name evidence="1" type="ORF">dnm_088360</name>
</gene>
<proteinExistence type="predicted"/>
<reference evidence="1" key="1">
    <citation type="journal article" date="2021" name="Microb. Physiol.">
        <title>Proteogenomic Insights into the Physiology of Marine, Sulfate-Reducing, Filamentous Desulfonema limicola and Desulfonema magnum.</title>
        <authorList>
            <person name="Schnaars V."/>
            <person name="Wohlbrand L."/>
            <person name="Scheve S."/>
            <person name="Hinrichs C."/>
            <person name="Reinhardt R."/>
            <person name="Rabus R."/>
        </authorList>
    </citation>
    <scope>NUCLEOTIDE SEQUENCE</scope>
    <source>
        <strain evidence="1">4be13</strain>
    </source>
</reference>